<reference evidence="4 5" key="1">
    <citation type="journal article" date="2020" name="Biotechnol. Biofuels">
        <title>New insights from the biogas microbiome by comprehensive genome-resolved metagenomics of nearly 1600 species originating from multiple anaerobic digesters.</title>
        <authorList>
            <person name="Campanaro S."/>
            <person name="Treu L."/>
            <person name="Rodriguez-R L.M."/>
            <person name="Kovalovszki A."/>
            <person name="Ziels R.M."/>
            <person name="Maus I."/>
            <person name="Zhu X."/>
            <person name="Kougias P.G."/>
            <person name="Basile A."/>
            <person name="Luo G."/>
            <person name="Schluter A."/>
            <person name="Konstantinidis K.T."/>
            <person name="Angelidaki I."/>
        </authorList>
    </citation>
    <scope>NUCLEOTIDE SEQUENCE [LARGE SCALE GENOMIC DNA]</scope>
    <source>
        <strain evidence="4">AS19jrsBPTG_9</strain>
    </source>
</reference>
<keyword evidence="2" id="KW-0812">Transmembrane</keyword>
<evidence type="ECO:0000259" key="3">
    <source>
        <dbReference type="SMART" id="SM00854"/>
    </source>
</evidence>
<keyword evidence="2" id="KW-0472">Membrane</keyword>
<feature type="non-terminal residue" evidence="4">
    <location>
        <position position="524"/>
    </location>
</feature>
<evidence type="ECO:0000313" key="5">
    <source>
        <dbReference type="Proteomes" id="UP000564033"/>
    </source>
</evidence>
<dbReference type="AlphaFoldDB" id="A0A847VDN0"/>
<proteinExistence type="inferred from homology"/>
<dbReference type="Proteomes" id="UP000564033">
    <property type="component" value="Unassembled WGS sequence"/>
</dbReference>
<name>A0A847VDN0_9BACT</name>
<dbReference type="PANTHER" id="PTHR33393:SF12">
    <property type="entry name" value="CAPSULE BIOSYNTHESIS PROTEIN CAPA"/>
    <property type="match status" value="1"/>
</dbReference>
<feature type="domain" description="Capsule synthesis protein CapA" evidence="3">
    <location>
        <begin position="252"/>
        <end position="505"/>
    </location>
</feature>
<gene>
    <name evidence="4" type="ORF">GX888_02615</name>
</gene>
<organism evidence="4 5">
    <name type="scientific">Candidatus Dojkabacteria bacterium</name>
    <dbReference type="NCBI Taxonomy" id="2099670"/>
    <lineage>
        <taxon>Bacteria</taxon>
        <taxon>Candidatus Dojkabacteria</taxon>
    </lineage>
</organism>
<dbReference type="InterPro" id="IPR019079">
    <property type="entry name" value="Capsule_synth_CapA"/>
</dbReference>
<dbReference type="Gene3D" id="3.60.21.10">
    <property type="match status" value="1"/>
</dbReference>
<accession>A0A847VDN0</accession>
<evidence type="ECO:0000256" key="1">
    <source>
        <dbReference type="ARBA" id="ARBA00005662"/>
    </source>
</evidence>
<dbReference type="InterPro" id="IPR052169">
    <property type="entry name" value="CW_Biosynth-Accessory"/>
</dbReference>
<comment type="caution">
    <text evidence="4">The sequence shown here is derived from an EMBL/GenBank/DDBJ whole genome shotgun (WGS) entry which is preliminary data.</text>
</comment>
<comment type="similarity">
    <text evidence="1">Belongs to the CapA family.</text>
</comment>
<dbReference type="SUPFAM" id="SSF56300">
    <property type="entry name" value="Metallo-dependent phosphatases"/>
    <property type="match status" value="1"/>
</dbReference>
<sequence>MKRIILENKQKKSTKKHLILIYTIIPFLAFFSYLYINARISPIKLVKMVFHIPPRVKYESFKVSFSSDIPESVQSKIIESVDDIEFENTKRFIFSSKGKYVIESDEELVDSFFSRRYVFVGHPYWIKESITLDEIKKSKRVFIQNDDSELDRVLISGILGSDVEVVEKDDLISFLKESEESVGIVPLEYLSSELKLLSLNGKYFFENEEGGLSVGFKLKGKEKREFVENILKRNMEIMYGEQLSGDSKSVLKINMSGVVAMSRGLASKMDSLKNYSYPAKYIGKFLGDADFTHVSNEASFVPGCAVYSGVRFCSRPEYIETLKASGVNIVELTGNHNNDFGSQRNKESIEIYKSLGWDYFGGGLNSEDASKILYKEKKGSTVAFVGYNYYDTMLKTMALAGENRAGANSYSISKLERDVSEAKKNADVVIVTFQFQECYSYPPTDVIFPICYKPLANPDQKGVFRKAVDFGADIVIGTQAHQPQTYEIYGEGIIFYGLGNLYFDQVKWIGTRQGLILSIYIENG</sequence>
<dbReference type="SMART" id="SM00854">
    <property type="entry name" value="PGA_cap"/>
    <property type="match status" value="1"/>
</dbReference>
<dbReference type="PANTHER" id="PTHR33393">
    <property type="entry name" value="POLYGLUTAMINE SYNTHESIS ACCESSORY PROTEIN RV0574C-RELATED"/>
    <property type="match status" value="1"/>
</dbReference>
<keyword evidence="2" id="KW-1133">Transmembrane helix</keyword>
<dbReference type="CDD" id="cd07381">
    <property type="entry name" value="MPP_CapA"/>
    <property type="match status" value="1"/>
</dbReference>
<evidence type="ECO:0000313" key="4">
    <source>
        <dbReference type="EMBL" id="NLZ24609.1"/>
    </source>
</evidence>
<dbReference type="Pfam" id="PF09587">
    <property type="entry name" value="PGA_cap"/>
    <property type="match status" value="1"/>
</dbReference>
<dbReference type="EMBL" id="JAAZIL010000061">
    <property type="protein sequence ID" value="NLZ24609.1"/>
    <property type="molecule type" value="Genomic_DNA"/>
</dbReference>
<evidence type="ECO:0000256" key="2">
    <source>
        <dbReference type="SAM" id="Phobius"/>
    </source>
</evidence>
<dbReference type="InterPro" id="IPR029052">
    <property type="entry name" value="Metallo-depent_PP-like"/>
</dbReference>
<protein>
    <submittedName>
        <fullName evidence="4">CapA family protein</fullName>
    </submittedName>
</protein>
<feature type="transmembrane region" description="Helical" evidence="2">
    <location>
        <begin position="18"/>
        <end position="36"/>
    </location>
</feature>